<keyword evidence="2" id="KW-0902">Two-component regulatory system</keyword>
<dbReference type="GO" id="GO:0003677">
    <property type="term" value="F:DNA binding"/>
    <property type="evidence" value="ECO:0007669"/>
    <property type="project" value="UniProtKB-UniRule"/>
</dbReference>
<evidence type="ECO:0000256" key="3">
    <source>
        <dbReference type="ARBA" id="ARBA00023015"/>
    </source>
</evidence>
<dbReference type="Gene3D" id="3.40.50.300">
    <property type="entry name" value="P-loop containing nucleotide triphosphate hydrolases"/>
    <property type="match status" value="1"/>
</dbReference>
<dbReference type="SUPFAM" id="SSF46894">
    <property type="entry name" value="C-terminal effector domain of the bipartite response regulators"/>
    <property type="match status" value="1"/>
</dbReference>
<evidence type="ECO:0000313" key="9">
    <source>
        <dbReference type="Proteomes" id="UP000198928"/>
    </source>
</evidence>
<dbReference type="SMART" id="SM00862">
    <property type="entry name" value="Trans_reg_C"/>
    <property type="match status" value="1"/>
</dbReference>
<dbReference type="Proteomes" id="UP000198928">
    <property type="component" value="Unassembled WGS sequence"/>
</dbReference>
<dbReference type="PANTHER" id="PTHR35807:SF1">
    <property type="entry name" value="TRANSCRIPTIONAL REGULATOR REDD"/>
    <property type="match status" value="1"/>
</dbReference>
<dbReference type="PRINTS" id="PR00364">
    <property type="entry name" value="DISEASERSIST"/>
</dbReference>
<feature type="domain" description="OmpR/PhoB-type" evidence="7">
    <location>
        <begin position="10"/>
        <end position="106"/>
    </location>
</feature>
<dbReference type="OrthoDB" id="581105at2"/>
<keyword evidence="3" id="KW-0805">Transcription regulation</keyword>
<accession>A0A1I3XYQ6</accession>
<dbReference type="Pfam" id="PF00486">
    <property type="entry name" value="Trans_reg_C"/>
    <property type="match status" value="1"/>
</dbReference>
<evidence type="ECO:0000256" key="2">
    <source>
        <dbReference type="ARBA" id="ARBA00023012"/>
    </source>
</evidence>
<evidence type="ECO:0000256" key="1">
    <source>
        <dbReference type="ARBA" id="ARBA00005820"/>
    </source>
</evidence>
<dbReference type="GO" id="GO:0043531">
    <property type="term" value="F:ADP binding"/>
    <property type="evidence" value="ECO:0007669"/>
    <property type="project" value="InterPro"/>
</dbReference>
<dbReference type="Gene3D" id="1.25.40.10">
    <property type="entry name" value="Tetratricopeptide repeat domain"/>
    <property type="match status" value="2"/>
</dbReference>
<dbReference type="InterPro" id="IPR051677">
    <property type="entry name" value="AfsR-DnrI-RedD_regulator"/>
</dbReference>
<evidence type="ECO:0000256" key="6">
    <source>
        <dbReference type="PROSITE-ProRule" id="PRU01091"/>
    </source>
</evidence>
<keyword evidence="5" id="KW-0804">Transcription</keyword>
<dbReference type="SUPFAM" id="SSF48452">
    <property type="entry name" value="TPR-like"/>
    <property type="match status" value="2"/>
</dbReference>
<comment type="similarity">
    <text evidence="1">Belongs to the AfsR/DnrI/RedD regulatory family.</text>
</comment>
<dbReference type="AlphaFoldDB" id="A0A1I3XYQ6"/>
<name>A0A1I3XYQ6_9ACTN</name>
<dbReference type="SUPFAM" id="SSF52540">
    <property type="entry name" value="P-loop containing nucleoside triphosphate hydrolases"/>
    <property type="match status" value="1"/>
</dbReference>
<keyword evidence="9" id="KW-1185">Reference proteome</keyword>
<dbReference type="SMART" id="SM01043">
    <property type="entry name" value="BTAD"/>
    <property type="match status" value="1"/>
</dbReference>
<dbReference type="Gene3D" id="1.10.10.10">
    <property type="entry name" value="Winged helix-like DNA-binding domain superfamily/Winged helix DNA-binding domain"/>
    <property type="match status" value="1"/>
</dbReference>
<dbReference type="PROSITE" id="PS51755">
    <property type="entry name" value="OMPR_PHOB"/>
    <property type="match status" value="1"/>
</dbReference>
<dbReference type="InterPro" id="IPR016032">
    <property type="entry name" value="Sig_transdc_resp-reg_C-effctor"/>
</dbReference>
<evidence type="ECO:0000256" key="4">
    <source>
        <dbReference type="ARBA" id="ARBA00023125"/>
    </source>
</evidence>
<sequence>MRSLVSVPPGDAAACKDFDVRVLGPLEVRHRQRVVQLPAGRLRVLLSCLVMSPNEVVSSDTLIDRIWAETPVERARGALHTCVRRLRHLLGPDLVQTRPGGYALRVSAESVDLLRFRDLVRRSESAGDDSGERLVLLREALALRRGDPFSDVASPWLDRGVVPRLNEEWLSALMCRIDLEMAAGRHYELIHELRELTTAHPLHEASWQRLILALHRCGRRAEALEAYQQVLAILRDELALDPSDELRELHRSVLDGGATPSPAGGAGELEPVVGTIVHSAVEPPAQSPPIRPQQLPPDIPCFTGRTRELARLDGLLPAERGQSAQTTAIAVVDGAAGAGKTTLAIHWAHHVRDRFPDGQLYADLRGYGSGAPVEPTAVLEMFLQALGVPAQQIPSELDGRSALLRSTLAGRRVLVLLDNAHDSAQVRPLLPGSHCLVLVTSRGQLRGLAVRHGAYRVGLNRLSVEESVTLLAGVVGEDRIAAEPDTAVRLAGLCAHMPLALALAAERIHHLSGPDNRTGSAAGHTAPLHDLVAELAVERDRLDVLSVGDDETSAVRGVFSWSYDALDTAAAGAFRVLGLHPGPDISIEAAAVLIGVGTEQTRRLVEGLTGRGLLERAGRDRYRYRFHDLMRLYAAERAEAEESERTRLAALHRVLCWYLHTADAAERMLNPGHQHRPPDPFEEGCEPLAFSSHEEALRWSETERANLMAAVRLAFEVGEYTIAWRLPTVLWGFFNLRKHWGDWIESHRVGLAAARAQGDRCGEASVLTGFGFARWNQRRFTEALEWLESALVLRRELGDRWGEGIALTGLGRVRGNLGEPRRALEHHAEALGIFEEIGNHWGQGFALAGLGRVYQDLNESECAREHQSRAVGVFRRIGNRWGEGIALRDLCLTYAALGRHEETIAWCRRALARCHEPGARYAKTRILNVLSHALCETGRSVEARRVWGRTTAFFEELGDSNAARAGDLLGAPTADAGW</sequence>
<evidence type="ECO:0000313" key="8">
    <source>
        <dbReference type="EMBL" id="SFK24670.1"/>
    </source>
</evidence>
<dbReference type="EMBL" id="FOSG01000004">
    <property type="protein sequence ID" value="SFK24670.1"/>
    <property type="molecule type" value="Genomic_DNA"/>
</dbReference>
<dbReference type="PANTHER" id="PTHR35807">
    <property type="entry name" value="TRANSCRIPTIONAL REGULATOR REDD-RELATED"/>
    <property type="match status" value="1"/>
</dbReference>
<dbReference type="InterPro" id="IPR011990">
    <property type="entry name" value="TPR-like_helical_dom_sf"/>
</dbReference>
<organism evidence="8 9">
    <name type="scientific">Streptomyces pini</name>
    <dbReference type="NCBI Taxonomy" id="1520580"/>
    <lineage>
        <taxon>Bacteria</taxon>
        <taxon>Bacillati</taxon>
        <taxon>Actinomycetota</taxon>
        <taxon>Actinomycetes</taxon>
        <taxon>Kitasatosporales</taxon>
        <taxon>Streptomycetaceae</taxon>
        <taxon>Streptomyces</taxon>
    </lineage>
</organism>
<feature type="DNA-binding region" description="OmpR/PhoB-type" evidence="6">
    <location>
        <begin position="10"/>
        <end position="106"/>
    </location>
</feature>
<keyword evidence="4 6" id="KW-0238">DNA-binding</keyword>
<dbReference type="InterPro" id="IPR001867">
    <property type="entry name" value="OmpR/PhoB-type_DNA-bd"/>
</dbReference>
<dbReference type="Pfam" id="PF03704">
    <property type="entry name" value="BTAD"/>
    <property type="match status" value="1"/>
</dbReference>
<evidence type="ECO:0000256" key="5">
    <source>
        <dbReference type="ARBA" id="ARBA00023163"/>
    </source>
</evidence>
<dbReference type="InterPro" id="IPR019734">
    <property type="entry name" value="TPR_rpt"/>
</dbReference>
<evidence type="ECO:0000259" key="7">
    <source>
        <dbReference type="PROSITE" id="PS51755"/>
    </source>
</evidence>
<reference evidence="9" key="1">
    <citation type="submission" date="2016-10" db="EMBL/GenBank/DDBJ databases">
        <authorList>
            <person name="Varghese N."/>
            <person name="Submissions S."/>
        </authorList>
    </citation>
    <scope>NUCLEOTIDE SEQUENCE [LARGE SCALE GENOMIC DNA]</scope>
    <source>
        <strain evidence="9">PL19</strain>
    </source>
</reference>
<dbReference type="GO" id="GO:0006355">
    <property type="term" value="P:regulation of DNA-templated transcription"/>
    <property type="evidence" value="ECO:0007669"/>
    <property type="project" value="InterPro"/>
</dbReference>
<dbReference type="GO" id="GO:0000160">
    <property type="term" value="P:phosphorelay signal transduction system"/>
    <property type="evidence" value="ECO:0007669"/>
    <property type="project" value="UniProtKB-KW"/>
</dbReference>
<dbReference type="InterPro" id="IPR005158">
    <property type="entry name" value="BTAD"/>
</dbReference>
<dbReference type="CDD" id="cd15831">
    <property type="entry name" value="BTAD"/>
    <property type="match status" value="1"/>
</dbReference>
<proteinExistence type="inferred from homology"/>
<dbReference type="InterPro" id="IPR036388">
    <property type="entry name" value="WH-like_DNA-bd_sf"/>
</dbReference>
<dbReference type="InterPro" id="IPR027417">
    <property type="entry name" value="P-loop_NTPase"/>
</dbReference>
<protein>
    <submittedName>
        <fullName evidence="8">DNA-binding transcriptional activator of the SARP family</fullName>
    </submittedName>
</protein>
<gene>
    <name evidence="8" type="ORF">SAMN05192584_104379</name>
</gene>
<dbReference type="SMART" id="SM00028">
    <property type="entry name" value="TPR"/>
    <property type="match status" value="4"/>
</dbReference>
<dbReference type="Pfam" id="PF13424">
    <property type="entry name" value="TPR_12"/>
    <property type="match status" value="1"/>
</dbReference>